<feature type="chain" id="PRO_5007394686" evidence="1">
    <location>
        <begin position="20"/>
        <end position="183"/>
    </location>
</feature>
<dbReference type="AlphaFoldDB" id="A0A0C9U904"/>
<accession>A0A0C9U904</accession>
<keyword evidence="4" id="KW-1185">Reference proteome</keyword>
<dbReference type="HOGENOM" id="CLU_1579506_0_0_1"/>
<organism evidence="2 4">
    <name type="scientific">Sphaerobolus stellatus (strain SS14)</name>
    <dbReference type="NCBI Taxonomy" id="990650"/>
    <lineage>
        <taxon>Eukaryota</taxon>
        <taxon>Fungi</taxon>
        <taxon>Dikarya</taxon>
        <taxon>Basidiomycota</taxon>
        <taxon>Agaricomycotina</taxon>
        <taxon>Agaricomycetes</taxon>
        <taxon>Phallomycetidae</taxon>
        <taxon>Geastrales</taxon>
        <taxon>Sphaerobolaceae</taxon>
        <taxon>Sphaerobolus</taxon>
    </lineage>
</organism>
<evidence type="ECO:0000313" key="2">
    <source>
        <dbReference type="EMBL" id="KIJ25527.1"/>
    </source>
</evidence>
<name>A0A0C9U904_SPHS4</name>
<reference evidence="2 4" key="1">
    <citation type="submission" date="2014-06" db="EMBL/GenBank/DDBJ databases">
        <title>Evolutionary Origins and Diversification of the Mycorrhizal Mutualists.</title>
        <authorList>
            <consortium name="DOE Joint Genome Institute"/>
            <consortium name="Mycorrhizal Genomics Consortium"/>
            <person name="Kohler A."/>
            <person name="Kuo A."/>
            <person name="Nagy L.G."/>
            <person name="Floudas D."/>
            <person name="Copeland A."/>
            <person name="Barry K.W."/>
            <person name="Cichocki N."/>
            <person name="Veneault-Fourrey C."/>
            <person name="LaButti K."/>
            <person name="Lindquist E.A."/>
            <person name="Lipzen A."/>
            <person name="Lundell T."/>
            <person name="Morin E."/>
            <person name="Murat C."/>
            <person name="Riley R."/>
            <person name="Ohm R."/>
            <person name="Sun H."/>
            <person name="Tunlid A."/>
            <person name="Henrissat B."/>
            <person name="Grigoriev I.V."/>
            <person name="Hibbett D.S."/>
            <person name="Martin F."/>
        </authorList>
    </citation>
    <scope>NUCLEOTIDE SEQUENCE [LARGE SCALE GENOMIC DNA]</scope>
    <source>
        <strain evidence="2 4">SS14</strain>
    </source>
</reference>
<feature type="signal peptide" evidence="1">
    <location>
        <begin position="1"/>
        <end position="19"/>
    </location>
</feature>
<dbReference type="OrthoDB" id="2888338at2759"/>
<gene>
    <name evidence="3" type="ORF">M422DRAFT_256294</name>
    <name evidence="2" type="ORF">M422DRAFT_273523</name>
</gene>
<evidence type="ECO:0000256" key="1">
    <source>
        <dbReference type="SAM" id="SignalP"/>
    </source>
</evidence>
<protein>
    <submittedName>
        <fullName evidence="2">Uncharacterized protein</fullName>
    </submittedName>
</protein>
<keyword evidence="1" id="KW-0732">Signal</keyword>
<evidence type="ECO:0000313" key="3">
    <source>
        <dbReference type="EMBL" id="KIJ40848.1"/>
    </source>
</evidence>
<dbReference type="Proteomes" id="UP000054279">
    <property type="component" value="Unassembled WGS sequence"/>
</dbReference>
<dbReference type="EMBL" id="KN837141">
    <property type="protein sequence ID" value="KIJ40848.1"/>
    <property type="molecule type" value="Genomic_DNA"/>
</dbReference>
<sequence length="183" mass="19554">MKLSVAFAFIAVNAVTVLATALPAAETELKWTSVEDLSTTSQLLSDIVFTALLHHLHVLDSDNETSLTKRVGAEVVSCYNFGTRADHAPSIFAIDDFCRHVNGGQVNNGQSVSMRYNFGAFTILVSGAAINGCNFVVDGNCNILLREPLDECNTSGENGKQGGIVTNLCGQFRYDPGSNGSDF</sequence>
<proteinExistence type="predicted"/>
<dbReference type="EMBL" id="KN837411">
    <property type="protein sequence ID" value="KIJ25527.1"/>
    <property type="molecule type" value="Genomic_DNA"/>
</dbReference>
<evidence type="ECO:0000313" key="4">
    <source>
        <dbReference type="Proteomes" id="UP000054279"/>
    </source>
</evidence>